<evidence type="ECO:0000313" key="3">
    <source>
        <dbReference type="Proteomes" id="UP000077069"/>
    </source>
</evidence>
<proteinExistence type="predicted"/>
<reference evidence="2 3" key="1">
    <citation type="submission" date="2016-05" db="EMBL/GenBank/DDBJ databases">
        <title>Comparative analysis of secretome profiles of manganese(II)-oxidizing ascomycete fungi.</title>
        <authorList>
            <consortium name="DOE Joint Genome Institute"/>
            <person name="Zeiner C.A."/>
            <person name="Purvine S.O."/>
            <person name="Zink E.M."/>
            <person name="Wu S."/>
            <person name="Pasa-Tolic L."/>
            <person name="Chaput D.L."/>
            <person name="Haridas S."/>
            <person name="Grigoriev I.V."/>
            <person name="Santelli C.M."/>
            <person name="Hansel C.M."/>
        </authorList>
    </citation>
    <scope>NUCLEOTIDE SEQUENCE [LARGE SCALE GENOMIC DNA]</scope>
    <source>
        <strain evidence="2 3">AP3s5-JAC2a</strain>
    </source>
</reference>
<dbReference type="AlphaFoldDB" id="A0A177BUH2"/>
<dbReference type="Proteomes" id="UP000077069">
    <property type="component" value="Unassembled WGS sequence"/>
</dbReference>
<feature type="region of interest" description="Disordered" evidence="1">
    <location>
        <begin position="24"/>
        <end position="63"/>
    </location>
</feature>
<keyword evidence="3" id="KW-1185">Reference proteome</keyword>
<gene>
    <name evidence="2" type="ORF">CC84DRAFT_417020</name>
</gene>
<dbReference type="InParanoid" id="A0A177BUH2"/>
<sequence>MSHGPPSVTFTTQRRLSWQNVFDATPHTHTHGSHRVPQAQATPGAPPTRAVERPARPLGPQRSRHLERAHCFIQVRLHSGVQRQLARLVCNPRTRDATSIRSVPLRRAAFRRAGLHVTPRTFCSWGAHLKILRYRQVQARRAVDLSARGNALGAYALLHLHQTQTSEASPREGSGGGPVLQSGGRWRRAGRGSCGGVSRAFSGRDSRGVVLACWRERFDAVEETCLDAGRACLENEHCAARCVVRGQRCGVTDAPSRMCSGQRGHTKLI</sequence>
<dbReference type="RefSeq" id="XP_018029469.1">
    <property type="nucleotide sequence ID" value="XM_018186135.1"/>
</dbReference>
<dbReference type="GeneID" id="28769621"/>
<name>A0A177BUH2_9PLEO</name>
<feature type="compositionally biased region" description="Low complexity" evidence="1">
    <location>
        <begin position="37"/>
        <end position="49"/>
    </location>
</feature>
<dbReference type="EMBL" id="KV441563">
    <property type="protein sequence ID" value="OAF99103.1"/>
    <property type="molecule type" value="Genomic_DNA"/>
</dbReference>
<accession>A0A177BUH2</accession>
<protein>
    <submittedName>
        <fullName evidence="2">Uncharacterized protein</fullName>
    </submittedName>
</protein>
<feature type="region of interest" description="Disordered" evidence="1">
    <location>
        <begin position="165"/>
        <end position="196"/>
    </location>
</feature>
<evidence type="ECO:0000313" key="2">
    <source>
        <dbReference type="EMBL" id="OAF99103.1"/>
    </source>
</evidence>
<organism evidence="2 3">
    <name type="scientific">Paraphaeosphaeria sporulosa</name>
    <dbReference type="NCBI Taxonomy" id="1460663"/>
    <lineage>
        <taxon>Eukaryota</taxon>
        <taxon>Fungi</taxon>
        <taxon>Dikarya</taxon>
        <taxon>Ascomycota</taxon>
        <taxon>Pezizomycotina</taxon>
        <taxon>Dothideomycetes</taxon>
        <taxon>Pleosporomycetidae</taxon>
        <taxon>Pleosporales</taxon>
        <taxon>Massarineae</taxon>
        <taxon>Didymosphaeriaceae</taxon>
        <taxon>Paraphaeosphaeria</taxon>
    </lineage>
</organism>
<evidence type="ECO:0000256" key="1">
    <source>
        <dbReference type="SAM" id="MobiDB-lite"/>
    </source>
</evidence>